<reference evidence="23 24" key="1">
    <citation type="submission" date="2013-07" db="EMBL/GenBank/DDBJ databases">
        <title>Comparative Genomic and Metabolomic Analysis of Twelve Strains of Pseudoalteromonas luteoviolacea.</title>
        <authorList>
            <person name="Vynne N.G."/>
            <person name="Mansson M."/>
            <person name="Gram L."/>
        </authorList>
    </citation>
    <scope>NUCLEOTIDE SEQUENCE [LARGE SCALE GENOMIC DNA]</scope>
    <source>
        <strain evidence="23 24">NCIMB 1942</strain>
    </source>
</reference>
<dbReference type="GO" id="GO:0005886">
    <property type="term" value="C:plasma membrane"/>
    <property type="evidence" value="ECO:0007669"/>
    <property type="project" value="UniProtKB-SubCell"/>
</dbReference>
<dbReference type="EC" id="2.7.13.3" evidence="3"/>
<dbReference type="Gene3D" id="3.40.50.2300">
    <property type="match status" value="1"/>
</dbReference>
<comment type="subunit">
    <text evidence="14">At low DSF concentrations, interacts with RpfF.</text>
</comment>
<dbReference type="InterPro" id="IPR001789">
    <property type="entry name" value="Sig_transdc_resp-reg_receiver"/>
</dbReference>
<dbReference type="SUPFAM" id="SSF47384">
    <property type="entry name" value="Homodimeric domain of signal transducing histidine kinase"/>
    <property type="match status" value="1"/>
</dbReference>
<dbReference type="GO" id="GO:0005524">
    <property type="term" value="F:ATP binding"/>
    <property type="evidence" value="ECO:0007669"/>
    <property type="project" value="UniProtKB-KW"/>
</dbReference>
<dbReference type="OrthoDB" id="9810730at2"/>
<name>A0A166YC55_9GAMM</name>
<comment type="caution">
    <text evidence="23">The sequence shown here is derived from an EMBL/GenBank/DDBJ whole genome shotgun (WGS) entry which is preliminary data.</text>
</comment>
<dbReference type="GO" id="GO:0000155">
    <property type="term" value="F:phosphorelay sensor kinase activity"/>
    <property type="evidence" value="ECO:0007669"/>
    <property type="project" value="InterPro"/>
</dbReference>
<dbReference type="CDD" id="cd16922">
    <property type="entry name" value="HATPase_EvgS-ArcB-TorS-like"/>
    <property type="match status" value="1"/>
</dbReference>
<keyword evidence="6" id="KW-0808">Transferase</keyword>
<comment type="subcellular location">
    <subcellularLocation>
        <location evidence="2">Cell membrane</location>
        <topology evidence="2">Multi-pass membrane protein</topology>
    </subcellularLocation>
</comment>
<evidence type="ECO:0000313" key="23">
    <source>
        <dbReference type="EMBL" id="KZN42113.1"/>
    </source>
</evidence>
<dbReference type="FunFam" id="3.30.565.10:FF:000010">
    <property type="entry name" value="Sensor histidine kinase RcsC"/>
    <property type="match status" value="1"/>
</dbReference>
<evidence type="ECO:0000256" key="4">
    <source>
        <dbReference type="ARBA" id="ARBA00022475"/>
    </source>
</evidence>
<evidence type="ECO:0000256" key="8">
    <source>
        <dbReference type="ARBA" id="ARBA00022741"/>
    </source>
</evidence>
<keyword evidence="4" id="KW-1003">Cell membrane</keyword>
<dbReference type="SUPFAM" id="SSF47226">
    <property type="entry name" value="Histidine-containing phosphotransfer domain, HPT domain"/>
    <property type="match status" value="1"/>
</dbReference>
<dbReference type="RefSeq" id="WP_063379062.1">
    <property type="nucleotide sequence ID" value="NZ_AUXT01000213.1"/>
</dbReference>
<evidence type="ECO:0000256" key="19">
    <source>
        <dbReference type="SAM" id="Phobius"/>
    </source>
</evidence>
<evidence type="ECO:0000256" key="2">
    <source>
        <dbReference type="ARBA" id="ARBA00004651"/>
    </source>
</evidence>
<dbReference type="Gene3D" id="1.10.287.130">
    <property type="match status" value="1"/>
</dbReference>
<dbReference type="PROSITE" id="PS50894">
    <property type="entry name" value="HPT"/>
    <property type="match status" value="1"/>
</dbReference>
<organism evidence="23 24">
    <name type="scientific">Pseudoalteromonas luteoviolacea NCIMB 1942</name>
    <dbReference type="NCBI Taxonomy" id="1365253"/>
    <lineage>
        <taxon>Bacteria</taxon>
        <taxon>Pseudomonadati</taxon>
        <taxon>Pseudomonadota</taxon>
        <taxon>Gammaproteobacteria</taxon>
        <taxon>Alteromonadales</taxon>
        <taxon>Pseudoalteromonadaceae</taxon>
        <taxon>Pseudoalteromonas</taxon>
    </lineage>
</organism>
<dbReference type="PRINTS" id="PR00344">
    <property type="entry name" value="BCTRLSENSOR"/>
</dbReference>
<dbReference type="Gene3D" id="1.20.120.160">
    <property type="entry name" value="HPT domain"/>
    <property type="match status" value="1"/>
</dbReference>
<keyword evidence="12" id="KW-0902">Two-component regulatory system</keyword>
<dbReference type="InterPro" id="IPR036890">
    <property type="entry name" value="HATPase_C_sf"/>
</dbReference>
<feature type="modified residue" description="4-aspartylphosphate" evidence="17">
    <location>
        <position position="713"/>
    </location>
</feature>
<dbReference type="EMBL" id="AUXT01000213">
    <property type="protein sequence ID" value="KZN42113.1"/>
    <property type="molecule type" value="Genomic_DNA"/>
</dbReference>
<dbReference type="InterPro" id="IPR003661">
    <property type="entry name" value="HisK_dim/P_dom"/>
</dbReference>
<evidence type="ECO:0000256" key="10">
    <source>
        <dbReference type="ARBA" id="ARBA00022840"/>
    </source>
</evidence>
<evidence type="ECO:0000256" key="13">
    <source>
        <dbReference type="ARBA" id="ARBA00023136"/>
    </source>
</evidence>
<dbReference type="InterPro" id="IPR011006">
    <property type="entry name" value="CheY-like_superfamily"/>
</dbReference>
<protein>
    <recommendedName>
        <fullName evidence="15">Sensory/regulatory protein RpfC</fullName>
        <ecNumber evidence="3">2.7.13.3</ecNumber>
    </recommendedName>
</protein>
<feature type="transmembrane region" description="Helical" evidence="19">
    <location>
        <begin position="156"/>
        <end position="176"/>
    </location>
</feature>
<keyword evidence="5 17" id="KW-0597">Phosphoprotein</keyword>
<dbReference type="InterPro" id="IPR005467">
    <property type="entry name" value="His_kinase_dom"/>
</dbReference>
<feature type="domain" description="Response regulatory" evidence="21">
    <location>
        <begin position="664"/>
        <end position="785"/>
    </location>
</feature>
<evidence type="ECO:0000256" key="7">
    <source>
        <dbReference type="ARBA" id="ARBA00022692"/>
    </source>
</evidence>
<dbReference type="Pfam" id="PF00512">
    <property type="entry name" value="HisKA"/>
    <property type="match status" value="1"/>
</dbReference>
<feature type="compositionally biased region" description="Polar residues" evidence="18">
    <location>
        <begin position="798"/>
        <end position="814"/>
    </location>
</feature>
<dbReference type="Pfam" id="PF00072">
    <property type="entry name" value="Response_reg"/>
    <property type="match status" value="1"/>
</dbReference>
<keyword evidence="9" id="KW-0418">Kinase</keyword>
<dbReference type="SMART" id="SM00387">
    <property type="entry name" value="HATPase_c"/>
    <property type="match status" value="1"/>
</dbReference>
<evidence type="ECO:0000256" key="1">
    <source>
        <dbReference type="ARBA" id="ARBA00000085"/>
    </source>
</evidence>
<dbReference type="SMART" id="SM00388">
    <property type="entry name" value="HisKA"/>
    <property type="match status" value="1"/>
</dbReference>
<dbReference type="CDD" id="cd17546">
    <property type="entry name" value="REC_hyHK_CKI1_RcsC-like"/>
    <property type="match status" value="1"/>
</dbReference>
<evidence type="ECO:0000256" key="17">
    <source>
        <dbReference type="PROSITE-ProRule" id="PRU00169"/>
    </source>
</evidence>
<dbReference type="PROSITE" id="PS50110">
    <property type="entry name" value="RESPONSE_REGULATORY"/>
    <property type="match status" value="1"/>
</dbReference>
<dbReference type="InterPro" id="IPR036097">
    <property type="entry name" value="HisK_dim/P_sf"/>
</dbReference>
<keyword evidence="13 19" id="KW-0472">Membrane</keyword>
<evidence type="ECO:0000256" key="3">
    <source>
        <dbReference type="ARBA" id="ARBA00012438"/>
    </source>
</evidence>
<dbReference type="InterPro" id="IPR036641">
    <property type="entry name" value="HPT_dom_sf"/>
</dbReference>
<feature type="transmembrane region" description="Helical" evidence="19">
    <location>
        <begin position="12"/>
        <end position="34"/>
    </location>
</feature>
<feature type="region of interest" description="Disordered" evidence="18">
    <location>
        <begin position="788"/>
        <end position="906"/>
    </location>
</feature>
<dbReference type="PATRIC" id="fig|1365253.3.peg.4786"/>
<dbReference type="SUPFAM" id="SSF55874">
    <property type="entry name" value="ATPase domain of HSP90 chaperone/DNA topoisomerase II/histidine kinase"/>
    <property type="match status" value="1"/>
</dbReference>
<keyword evidence="8" id="KW-0547">Nucleotide-binding</keyword>
<keyword evidence="11 19" id="KW-1133">Transmembrane helix</keyword>
<dbReference type="SUPFAM" id="SSF52172">
    <property type="entry name" value="CheY-like"/>
    <property type="match status" value="1"/>
</dbReference>
<evidence type="ECO:0000256" key="9">
    <source>
        <dbReference type="ARBA" id="ARBA00022777"/>
    </source>
</evidence>
<evidence type="ECO:0000259" key="22">
    <source>
        <dbReference type="PROSITE" id="PS50894"/>
    </source>
</evidence>
<gene>
    <name evidence="23" type="ORF">N482_19755</name>
</gene>
<keyword evidence="10" id="KW-0067">ATP-binding</keyword>
<dbReference type="InterPro" id="IPR003594">
    <property type="entry name" value="HATPase_dom"/>
</dbReference>
<dbReference type="PROSITE" id="PS50109">
    <property type="entry name" value="HIS_KIN"/>
    <property type="match status" value="1"/>
</dbReference>
<dbReference type="CDD" id="cd00082">
    <property type="entry name" value="HisKA"/>
    <property type="match status" value="1"/>
</dbReference>
<evidence type="ECO:0000256" key="16">
    <source>
        <dbReference type="PROSITE-ProRule" id="PRU00110"/>
    </source>
</evidence>
<evidence type="ECO:0000256" key="15">
    <source>
        <dbReference type="ARBA" id="ARBA00068150"/>
    </source>
</evidence>
<dbReference type="PANTHER" id="PTHR45339">
    <property type="entry name" value="HYBRID SIGNAL TRANSDUCTION HISTIDINE KINASE J"/>
    <property type="match status" value="1"/>
</dbReference>
<evidence type="ECO:0000256" key="18">
    <source>
        <dbReference type="SAM" id="MobiDB-lite"/>
    </source>
</evidence>
<dbReference type="Pfam" id="PF01627">
    <property type="entry name" value="Hpt"/>
    <property type="match status" value="1"/>
</dbReference>
<evidence type="ECO:0000256" key="6">
    <source>
        <dbReference type="ARBA" id="ARBA00022679"/>
    </source>
</evidence>
<evidence type="ECO:0000256" key="14">
    <source>
        <dbReference type="ARBA" id="ARBA00064003"/>
    </source>
</evidence>
<feature type="modified residue" description="Phosphohistidine" evidence="16">
    <location>
        <position position="953"/>
    </location>
</feature>
<evidence type="ECO:0000256" key="11">
    <source>
        <dbReference type="ARBA" id="ARBA00022989"/>
    </source>
</evidence>
<dbReference type="Gene3D" id="3.30.565.10">
    <property type="entry name" value="Histidine kinase-like ATPase, C-terminal domain"/>
    <property type="match status" value="1"/>
</dbReference>
<evidence type="ECO:0000313" key="24">
    <source>
        <dbReference type="Proteomes" id="UP000076587"/>
    </source>
</evidence>
<feature type="domain" description="HPt" evidence="22">
    <location>
        <begin position="914"/>
        <end position="1009"/>
    </location>
</feature>
<evidence type="ECO:0000256" key="12">
    <source>
        <dbReference type="ARBA" id="ARBA00023012"/>
    </source>
</evidence>
<dbReference type="SMART" id="SM00448">
    <property type="entry name" value="REC"/>
    <property type="match status" value="1"/>
</dbReference>
<dbReference type="InterPro" id="IPR004358">
    <property type="entry name" value="Sig_transdc_His_kin-like_C"/>
</dbReference>
<evidence type="ECO:0000259" key="21">
    <source>
        <dbReference type="PROSITE" id="PS50110"/>
    </source>
</evidence>
<evidence type="ECO:0000256" key="5">
    <source>
        <dbReference type="ARBA" id="ARBA00022553"/>
    </source>
</evidence>
<dbReference type="InterPro" id="IPR008207">
    <property type="entry name" value="Sig_transdc_His_kin_Hpt_dom"/>
</dbReference>
<sequence>MKNSSQAQIKGFVPLFVFVTLIIASVSALAAYLWPKQTQTTIYIQPDLVLQAQDLAAPLSNTMMKLGYNYAKQMLTSVKAGNPDINAYLYADSGMGKPSLVFQTDEFPVAPIKQRTKLTVNDQTIVHQPLTLDNMPVGELILVYTAPQIAAPDDNLLSYVLALIALLLTVAFALFLKKQVVGKLAKELKLLNSELEHLVAQKDYEVHITENLSFGLSQTSIGINTLINQIRDIIKGNQAAQNELRQLQTSLETEVQARTLALEKATLNAERASEAKTTFLATMSHEIRTPMNGVIGTIDLLRQTELDGAQHRLTTIIRDSAFSLLGILDDILDFSKIEAGKLQIDSSAFSVSETIEEVARVLSSVAKKRKLDLQLAVAPDIPSNLVGDSVRVRQVLYNLCSNAIKFTTTDESKQGFVKISVEVAQNTSEHYTLRFKVTDNGKGMTQAQLREIFNPFIQAEGSITREYGGTGLGLSICKSLVELMLGSINVQSDIGMGSEFVVELPFSISGKVEYANKGVLEGRKVVTFTHSPNRRAILARYLSFMGANSIVVHDASEMGEHQYEQGVVWVLDGLDGMEKVNQQLRDLLYSLEHNGQQVIVLSTMDESALNHGHIFYLNAAPLCKTSFMTAVLVAVGLHKPKQLKPSRSMNSYLNTEDAKAENKLVLLVEDNVLNQQVLTDQLHLLGYGVEVAENGEEGLKMWQKGHYAVVLTDLHMPKMSGYDMVTKIRDIAEQASDINAQPYIIAITANALKGERDRCLASGMNDYITKPVELNVLEATLDKWQSATGTQVGKPADSQPSPTSTLTENTSATHTIPEPQVETSFSPDSVYSEARQMTEEPASIEPSYNYDISEPVAPSPQPFEEQPVAESPSYEPPVQIEVDSPATDEVQEAEVQTPGTPIDMDQLNKYVNDDDAKRLRFFRMYLEQSSELARDINGAVISSSQSEIIEACHQLKSISRTIGAEQVALLAEGFETRCKEEDLSSDQLIQLRDELEQAYQRATEFIQQFLQQSVI</sequence>
<dbReference type="Pfam" id="PF02518">
    <property type="entry name" value="HATPase_c"/>
    <property type="match status" value="1"/>
</dbReference>
<accession>A0A166YC55</accession>
<dbReference type="FunFam" id="1.10.287.130:FF:000002">
    <property type="entry name" value="Two-component osmosensing histidine kinase"/>
    <property type="match status" value="1"/>
</dbReference>
<evidence type="ECO:0000259" key="20">
    <source>
        <dbReference type="PROSITE" id="PS50109"/>
    </source>
</evidence>
<feature type="domain" description="Histidine kinase" evidence="20">
    <location>
        <begin position="282"/>
        <end position="508"/>
    </location>
</feature>
<comment type="catalytic activity">
    <reaction evidence="1">
        <text>ATP + protein L-histidine = ADP + protein N-phospho-L-histidine.</text>
        <dbReference type="EC" id="2.7.13.3"/>
    </reaction>
</comment>
<dbReference type="PANTHER" id="PTHR45339:SF1">
    <property type="entry name" value="HYBRID SIGNAL TRANSDUCTION HISTIDINE KINASE J"/>
    <property type="match status" value="1"/>
</dbReference>
<dbReference type="Proteomes" id="UP000076587">
    <property type="component" value="Unassembled WGS sequence"/>
</dbReference>
<dbReference type="AlphaFoldDB" id="A0A166YC55"/>
<proteinExistence type="predicted"/>
<keyword evidence="7 19" id="KW-0812">Transmembrane</keyword>